<feature type="transmembrane region" description="Helical" evidence="1">
    <location>
        <begin position="96"/>
        <end position="114"/>
    </location>
</feature>
<dbReference type="Proteomes" id="UP000252519">
    <property type="component" value="Unassembled WGS sequence"/>
</dbReference>
<evidence type="ECO:0000256" key="1">
    <source>
        <dbReference type="SAM" id="Phobius"/>
    </source>
</evidence>
<accession>A0A368GTG8</accession>
<organism evidence="2 3">
    <name type="scientific">Ancylostoma caninum</name>
    <name type="common">Dog hookworm</name>
    <dbReference type="NCBI Taxonomy" id="29170"/>
    <lineage>
        <taxon>Eukaryota</taxon>
        <taxon>Metazoa</taxon>
        <taxon>Ecdysozoa</taxon>
        <taxon>Nematoda</taxon>
        <taxon>Chromadorea</taxon>
        <taxon>Rhabditida</taxon>
        <taxon>Rhabditina</taxon>
        <taxon>Rhabditomorpha</taxon>
        <taxon>Strongyloidea</taxon>
        <taxon>Ancylostomatidae</taxon>
        <taxon>Ancylostomatinae</taxon>
        <taxon>Ancylostoma</taxon>
    </lineage>
</organism>
<evidence type="ECO:0000313" key="2">
    <source>
        <dbReference type="EMBL" id="RCN46285.1"/>
    </source>
</evidence>
<protein>
    <submittedName>
        <fullName evidence="2">Uncharacterized protein</fullName>
    </submittedName>
</protein>
<dbReference type="EMBL" id="JOJR01000082">
    <property type="protein sequence ID" value="RCN46285.1"/>
    <property type="molecule type" value="Genomic_DNA"/>
</dbReference>
<dbReference type="OrthoDB" id="5827113at2759"/>
<keyword evidence="3" id="KW-1185">Reference proteome</keyword>
<keyword evidence="1" id="KW-0812">Transmembrane</keyword>
<gene>
    <name evidence="2" type="ORF">ANCCAN_07675</name>
</gene>
<sequence length="135" mass="15145">MSAPLSFFVDFPGIIFCGVELLMVLFFWFVNYYVDNNDFTKAYVTVLMVPLSGSTITKLWSVVNSVAGVPPIGTTYGDISFFIGNLYGSLIMTSQLYILMGSIGFALLLVMSLLQPHRCDEKQDLWFVFLLIKIS</sequence>
<feature type="transmembrane region" description="Helical" evidence="1">
    <location>
        <begin position="7"/>
        <end position="30"/>
    </location>
</feature>
<name>A0A368GTG8_ANCCA</name>
<dbReference type="AlphaFoldDB" id="A0A368GTG8"/>
<evidence type="ECO:0000313" key="3">
    <source>
        <dbReference type="Proteomes" id="UP000252519"/>
    </source>
</evidence>
<keyword evidence="1" id="KW-1133">Transmembrane helix</keyword>
<keyword evidence="1" id="KW-0472">Membrane</keyword>
<proteinExistence type="predicted"/>
<comment type="caution">
    <text evidence="2">The sequence shown here is derived from an EMBL/GenBank/DDBJ whole genome shotgun (WGS) entry which is preliminary data.</text>
</comment>
<reference evidence="2 3" key="1">
    <citation type="submission" date="2014-10" db="EMBL/GenBank/DDBJ databases">
        <title>Draft genome of the hookworm Ancylostoma caninum.</title>
        <authorList>
            <person name="Mitreva M."/>
        </authorList>
    </citation>
    <scope>NUCLEOTIDE SEQUENCE [LARGE SCALE GENOMIC DNA]</scope>
    <source>
        <strain evidence="2 3">Baltimore</strain>
    </source>
</reference>